<proteinExistence type="inferred from homology"/>
<dbReference type="GO" id="GO:0000287">
    <property type="term" value="F:magnesium ion binding"/>
    <property type="evidence" value="ECO:0007669"/>
    <property type="project" value="UniProtKB-UniRule"/>
</dbReference>
<dbReference type="Gene3D" id="3.30.2170.10">
    <property type="entry name" value="archaeoglobus fulgidus dsm 4304 superfamily"/>
    <property type="match status" value="1"/>
</dbReference>
<feature type="binding site" evidence="6">
    <location>
        <position position="43"/>
    </location>
    <ligand>
        <name>Mg(2+)</name>
        <dbReference type="ChEBI" id="CHEBI:18420"/>
    </ligand>
</feature>
<dbReference type="HAMAP" id="MF_00801">
    <property type="entry name" value="Endonuclease_5"/>
    <property type="match status" value="1"/>
</dbReference>
<comment type="function">
    <text evidence="6">DNA repair enzyme involved in the repair of deaminated bases. Selectively cleaves double-stranded DNA at the second phosphodiester bond 3' to a deoxyinosine leaving behind the intact lesion on the nicked DNA.</text>
</comment>
<name>A0A212QRU5_9PROT</name>
<keyword evidence="2 6" id="KW-0963">Cytoplasm</keyword>
<dbReference type="PANTHER" id="PTHR28511">
    <property type="entry name" value="ENDONUCLEASE V"/>
    <property type="match status" value="1"/>
</dbReference>
<evidence type="ECO:0000313" key="8">
    <source>
        <dbReference type="Proteomes" id="UP000197065"/>
    </source>
</evidence>
<feature type="binding site" evidence="6">
    <location>
        <position position="111"/>
    </location>
    <ligand>
        <name>Mg(2+)</name>
        <dbReference type="ChEBI" id="CHEBI:18420"/>
    </ligand>
</feature>
<evidence type="ECO:0000256" key="3">
    <source>
        <dbReference type="ARBA" id="ARBA00022722"/>
    </source>
</evidence>
<dbReference type="CDD" id="cd06559">
    <property type="entry name" value="Endonuclease_V"/>
    <property type="match status" value="1"/>
</dbReference>
<dbReference type="AlphaFoldDB" id="A0A212QRU5"/>
<dbReference type="PANTHER" id="PTHR28511:SF1">
    <property type="entry name" value="ENDONUCLEASE V"/>
    <property type="match status" value="1"/>
</dbReference>
<evidence type="ECO:0000256" key="1">
    <source>
        <dbReference type="ARBA" id="ARBA00004496"/>
    </source>
</evidence>
<dbReference type="OrthoDB" id="9790916at2"/>
<evidence type="ECO:0000256" key="5">
    <source>
        <dbReference type="ARBA" id="ARBA00022801"/>
    </source>
</evidence>
<comment type="subcellular location">
    <subcellularLocation>
        <location evidence="1 6">Cytoplasm</location>
    </subcellularLocation>
</comment>
<dbReference type="Proteomes" id="UP000197065">
    <property type="component" value="Unassembled WGS sequence"/>
</dbReference>
<sequence length="224" mass="23864">MTPHDWSQWPRTAEEARAIQAQLAGSLGERPLDGPVRNVAGVDLHYDPARGLAFAAAVLLSARTLELVESAIAVRPIDFPYVSGLLSFREVPAAVEALGMLTRPPDLVVVDGQGLAHPTGLGFASHLGIITGLPTIGCAKSRLVGTHAEPALERGARAPLIHKRRIVGSVLRSKTGVRPLFISAGHGITLDEAVDWVLRTDGGRRLPEPTRQADLLSRCHSLKG</sequence>
<evidence type="ECO:0000313" key="7">
    <source>
        <dbReference type="EMBL" id="SNB62310.1"/>
    </source>
</evidence>
<keyword evidence="6" id="KW-0227">DNA damage</keyword>
<comment type="catalytic activity">
    <reaction evidence="6">
        <text>Endonucleolytic cleavage at apurinic or apyrimidinic sites to products with a 5'-phosphate.</text>
        <dbReference type="EC" id="3.1.21.7"/>
    </reaction>
</comment>
<comment type="similarity">
    <text evidence="6">Belongs to the endonuclease V family.</text>
</comment>
<keyword evidence="4 6" id="KW-0255">Endonuclease</keyword>
<organism evidence="7 8">
    <name type="scientific">Arboricoccus pini</name>
    <dbReference type="NCBI Taxonomy" id="1963835"/>
    <lineage>
        <taxon>Bacteria</taxon>
        <taxon>Pseudomonadati</taxon>
        <taxon>Pseudomonadota</taxon>
        <taxon>Alphaproteobacteria</taxon>
        <taxon>Geminicoccales</taxon>
        <taxon>Geminicoccaceae</taxon>
        <taxon>Arboricoccus</taxon>
    </lineage>
</organism>
<keyword evidence="6" id="KW-0460">Magnesium</keyword>
<feature type="site" description="Interaction with target DNA" evidence="6">
    <location>
        <position position="81"/>
    </location>
</feature>
<dbReference type="GO" id="GO:0005737">
    <property type="term" value="C:cytoplasm"/>
    <property type="evidence" value="ECO:0007669"/>
    <property type="project" value="UniProtKB-SubCell"/>
</dbReference>
<evidence type="ECO:0000256" key="6">
    <source>
        <dbReference type="HAMAP-Rule" id="MF_00801"/>
    </source>
</evidence>
<dbReference type="EC" id="3.1.21.7" evidence="6"/>
<dbReference type="Pfam" id="PF04493">
    <property type="entry name" value="Endonuclease_5"/>
    <property type="match status" value="1"/>
</dbReference>
<reference evidence="7 8" key="1">
    <citation type="submission" date="2017-06" db="EMBL/GenBank/DDBJ databases">
        <authorList>
            <person name="Kim H.J."/>
            <person name="Triplett B.A."/>
        </authorList>
    </citation>
    <scope>NUCLEOTIDE SEQUENCE [LARGE SCALE GENOMIC DNA]</scope>
    <source>
        <strain evidence="7 8">B29T1</strain>
    </source>
</reference>
<protein>
    <recommendedName>
        <fullName evidence="6">Endonuclease V</fullName>
        <ecNumber evidence="6">3.1.21.7</ecNumber>
    </recommendedName>
    <alternativeName>
        <fullName evidence="6">Deoxyinosine 3'endonuclease</fullName>
    </alternativeName>
    <alternativeName>
        <fullName evidence="6">Deoxyribonuclease V</fullName>
        <shortName evidence="6">DNase V</shortName>
    </alternativeName>
</protein>
<dbReference type="EMBL" id="FYEH01000003">
    <property type="protein sequence ID" value="SNB62310.1"/>
    <property type="molecule type" value="Genomic_DNA"/>
</dbReference>
<dbReference type="InterPro" id="IPR007581">
    <property type="entry name" value="Endonuclease-V"/>
</dbReference>
<dbReference type="RefSeq" id="WP_088560340.1">
    <property type="nucleotide sequence ID" value="NZ_FYEH01000003.1"/>
</dbReference>
<dbReference type="GO" id="GO:0016891">
    <property type="term" value="F:RNA endonuclease activity producing 5'-phosphomonoesters, hydrolytic mechanism"/>
    <property type="evidence" value="ECO:0007669"/>
    <property type="project" value="TreeGrafter"/>
</dbReference>
<keyword evidence="5 6" id="KW-0378">Hydrolase</keyword>
<evidence type="ECO:0000256" key="2">
    <source>
        <dbReference type="ARBA" id="ARBA00022490"/>
    </source>
</evidence>
<dbReference type="GO" id="GO:0043737">
    <property type="term" value="F:deoxyribonuclease V activity"/>
    <property type="evidence" value="ECO:0007669"/>
    <property type="project" value="UniProtKB-UniRule"/>
</dbReference>
<keyword evidence="6" id="KW-0234">DNA repair</keyword>
<gene>
    <name evidence="6" type="primary">nfi</name>
    <name evidence="7" type="ORF">SAMN07250955_10389</name>
</gene>
<comment type="cofactor">
    <cofactor evidence="6">
        <name>Mg(2+)</name>
        <dbReference type="ChEBI" id="CHEBI:18420"/>
    </cofactor>
</comment>
<keyword evidence="8" id="KW-1185">Reference proteome</keyword>
<dbReference type="GO" id="GO:0006281">
    <property type="term" value="P:DNA repair"/>
    <property type="evidence" value="ECO:0007669"/>
    <property type="project" value="UniProtKB-UniRule"/>
</dbReference>
<keyword evidence="6" id="KW-0479">Metal-binding</keyword>
<accession>A0A212QRU5</accession>
<evidence type="ECO:0000256" key="4">
    <source>
        <dbReference type="ARBA" id="ARBA00022759"/>
    </source>
</evidence>
<dbReference type="GO" id="GO:0003727">
    <property type="term" value="F:single-stranded RNA binding"/>
    <property type="evidence" value="ECO:0007669"/>
    <property type="project" value="TreeGrafter"/>
</dbReference>
<keyword evidence="3 6" id="KW-0540">Nuclease</keyword>